<proteinExistence type="predicted"/>
<dbReference type="AlphaFoldDB" id="A0A7J6XEX7"/>
<gene>
    <name evidence="1" type="ORF">FRX31_003497</name>
</gene>
<evidence type="ECO:0000313" key="1">
    <source>
        <dbReference type="EMBL" id="KAF5206920.1"/>
    </source>
</evidence>
<name>A0A7J6XEX7_THATH</name>
<comment type="caution">
    <text evidence="1">The sequence shown here is derived from an EMBL/GenBank/DDBJ whole genome shotgun (WGS) entry which is preliminary data.</text>
</comment>
<reference evidence="1 2" key="1">
    <citation type="submission" date="2020-06" db="EMBL/GenBank/DDBJ databases">
        <title>Transcriptomic and genomic resources for Thalictrum thalictroides and T. hernandezii: Facilitating candidate gene discovery in an emerging model plant lineage.</title>
        <authorList>
            <person name="Arias T."/>
            <person name="Riano-Pachon D.M."/>
            <person name="Di Stilio V.S."/>
        </authorList>
    </citation>
    <scope>NUCLEOTIDE SEQUENCE [LARGE SCALE GENOMIC DNA]</scope>
    <source>
        <strain evidence="2">cv. WT478/WT964</strain>
        <tissue evidence="1">Leaves</tissue>
    </source>
</reference>
<protein>
    <submittedName>
        <fullName evidence="1">Uncharacterized protein</fullName>
    </submittedName>
</protein>
<dbReference type="Proteomes" id="UP000554482">
    <property type="component" value="Unassembled WGS sequence"/>
</dbReference>
<dbReference type="OrthoDB" id="653285at2759"/>
<dbReference type="InterPro" id="IPR038975">
    <property type="entry name" value="THNL"/>
</dbReference>
<accession>A0A7J6XEX7</accession>
<dbReference type="PANTHER" id="PTHR36312:SF15">
    <property type="entry name" value="THIONIN-LIKE PROTEIN"/>
    <property type="match status" value="1"/>
</dbReference>
<organism evidence="1 2">
    <name type="scientific">Thalictrum thalictroides</name>
    <name type="common">Rue-anemone</name>
    <name type="synonym">Anemone thalictroides</name>
    <dbReference type="NCBI Taxonomy" id="46969"/>
    <lineage>
        <taxon>Eukaryota</taxon>
        <taxon>Viridiplantae</taxon>
        <taxon>Streptophyta</taxon>
        <taxon>Embryophyta</taxon>
        <taxon>Tracheophyta</taxon>
        <taxon>Spermatophyta</taxon>
        <taxon>Magnoliopsida</taxon>
        <taxon>Ranunculales</taxon>
        <taxon>Ranunculaceae</taxon>
        <taxon>Thalictroideae</taxon>
        <taxon>Thalictrum</taxon>
    </lineage>
</organism>
<dbReference type="PANTHER" id="PTHR36312">
    <property type="entry name" value="THIONIN-LIKE PROTEIN 1"/>
    <property type="match status" value="1"/>
</dbReference>
<evidence type="ECO:0000313" key="2">
    <source>
        <dbReference type="Proteomes" id="UP000554482"/>
    </source>
</evidence>
<sequence length="154" mass="17120">MIAYNTFDGQHSSSHSLKQSQWKQKKHCLKTALTDQIAKRGRDFPEIVEGLLFVAEAAFRSFGKTHAEEFVACYEKCFIFCNAPFAHPRICSGMCLTKCAMTSNTHSAFNIHNICSLGCAANDCTNISTLQNPRRGNEVVRCMNSCAGICNKRS</sequence>
<dbReference type="EMBL" id="JABWDY010002079">
    <property type="protein sequence ID" value="KAF5206920.1"/>
    <property type="molecule type" value="Genomic_DNA"/>
</dbReference>
<keyword evidence="2" id="KW-1185">Reference proteome</keyword>